<evidence type="ECO:0000256" key="4">
    <source>
        <dbReference type="SAM" id="SignalP"/>
    </source>
</evidence>
<dbReference type="InterPro" id="IPR042185">
    <property type="entry name" value="Serpin_sf_2"/>
</dbReference>
<name>A0ABN8EE35_CHISP</name>
<comment type="similarity">
    <text evidence="3">Belongs to the serpin family.</text>
</comment>
<evidence type="ECO:0000313" key="6">
    <source>
        <dbReference type="EMBL" id="CAH0685358.1"/>
    </source>
</evidence>
<proteinExistence type="inferred from homology"/>
<dbReference type="EMBL" id="OU963913">
    <property type="protein sequence ID" value="CAH0685358.1"/>
    <property type="molecule type" value="Genomic_DNA"/>
</dbReference>
<evidence type="ECO:0000256" key="1">
    <source>
        <dbReference type="ARBA" id="ARBA00022690"/>
    </source>
</evidence>
<dbReference type="InterPro" id="IPR042178">
    <property type="entry name" value="Serpin_sf_1"/>
</dbReference>
<feature type="chain" id="PRO_5046451651" description="Serpin domain-containing protein" evidence="4">
    <location>
        <begin position="18"/>
        <end position="456"/>
    </location>
</feature>
<dbReference type="InterPro" id="IPR000215">
    <property type="entry name" value="Serpin_fam"/>
</dbReference>
<feature type="domain" description="Serpin" evidence="5">
    <location>
        <begin position="85"/>
        <end position="447"/>
    </location>
</feature>
<dbReference type="Gene3D" id="2.30.39.10">
    <property type="entry name" value="Alpha-1-antitrypsin, domain 1"/>
    <property type="match status" value="1"/>
</dbReference>
<dbReference type="SMART" id="SM00093">
    <property type="entry name" value="SERPIN"/>
    <property type="match status" value="1"/>
</dbReference>
<reference evidence="6" key="1">
    <citation type="submission" date="2021-12" db="EMBL/GenBank/DDBJ databases">
        <authorList>
            <person name="King R."/>
        </authorList>
    </citation>
    <scope>NUCLEOTIDE SEQUENCE</scope>
</reference>
<protein>
    <recommendedName>
        <fullName evidence="5">Serpin domain-containing protein</fullName>
    </recommendedName>
</protein>
<dbReference type="Gene3D" id="3.30.497.10">
    <property type="entry name" value="Antithrombin, subunit I, domain 2"/>
    <property type="match status" value="1"/>
</dbReference>
<organism evidence="6 7">
    <name type="scientific">Chilo suppressalis</name>
    <name type="common">Asiatic rice borer moth</name>
    <dbReference type="NCBI Taxonomy" id="168631"/>
    <lineage>
        <taxon>Eukaryota</taxon>
        <taxon>Metazoa</taxon>
        <taxon>Ecdysozoa</taxon>
        <taxon>Arthropoda</taxon>
        <taxon>Hexapoda</taxon>
        <taxon>Insecta</taxon>
        <taxon>Pterygota</taxon>
        <taxon>Neoptera</taxon>
        <taxon>Endopterygota</taxon>
        <taxon>Lepidoptera</taxon>
        <taxon>Glossata</taxon>
        <taxon>Ditrysia</taxon>
        <taxon>Pyraloidea</taxon>
        <taxon>Crambidae</taxon>
        <taxon>Crambinae</taxon>
        <taxon>Chilo</taxon>
    </lineage>
</organism>
<feature type="signal peptide" evidence="4">
    <location>
        <begin position="1"/>
        <end position="17"/>
    </location>
</feature>
<accession>A0ABN8EE35</accession>
<dbReference type="InterPro" id="IPR023796">
    <property type="entry name" value="Serpin_dom"/>
</dbReference>
<evidence type="ECO:0000259" key="5">
    <source>
        <dbReference type="SMART" id="SM00093"/>
    </source>
</evidence>
<dbReference type="SUPFAM" id="SSF56574">
    <property type="entry name" value="Serpins"/>
    <property type="match status" value="1"/>
</dbReference>
<keyword evidence="1" id="KW-0646">Protease inhibitor</keyword>
<keyword evidence="4" id="KW-0732">Signal</keyword>
<dbReference type="InterPro" id="IPR036186">
    <property type="entry name" value="Serpin_sf"/>
</dbReference>
<evidence type="ECO:0000313" key="7">
    <source>
        <dbReference type="Proteomes" id="UP001153292"/>
    </source>
</evidence>
<keyword evidence="7" id="KW-1185">Reference proteome</keyword>
<dbReference type="PANTHER" id="PTHR11461">
    <property type="entry name" value="SERINE PROTEASE INHIBITOR, SERPIN"/>
    <property type="match status" value="1"/>
</dbReference>
<evidence type="ECO:0000256" key="3">
    <source>
        <dbReference type="RuleBase" id="RU000411"/>
    </source>
</evidence>
<dbReference type="Proteomes" id="UP001153292">
    <property type="component" value="Chromosome 20"/>
</dbReference>
<dbReference type="PANTHER" id="PTHR11461:SF357">
    <property type="entry name" value="SERINE PROTEASE INHIBITOR 27A"/>
    <property type="match status" value="1"/>
</dbReference>
<evidence type="ECO:0000256" key="2">
    <source>
        <dbReference type="ARBA" id="ARBA00022900"/>
    </source>
</evidence>
<sequence length="456" mass="51047">MISRICFVLFLAPCVLGNGDPIDPETLHNVFGYPQYNTAASNVATTTLSQVLPVQPVNSTLTDPDYWDVDELPSAAVADYDKFDWVLTKRVASNSNVNFLISPLGLKLALAILAEAATGLTRSELSSVLGFEVDRHAVRRKFSTIVESLQKKSPQYILNLGSRIYVEDSAQPRQRFAAIAQQFYQTELTSINFHNPQAAAASINAWVSNTTQGKINNLVDPDDISNMVVMILNTIYFKGTWRHQFDPNSTKEGVFYTTPNQRKPVQFMRVKDKFYYAESTKFDAKILRMSYIGNKYAMYVIVPNSLTGLNMVMEGLSTLRPEMDSLHERLVDVTMPKYKFDYSSELDAVLRELGVRQAFEDTASFPGIARGQTLAQRLRVSRVLQRSGIDVNELGSVAYTATEIALANKFGEDNESSVEVIANKPFFFFIQDEATRQLLFTGRVSDPSIVDGAFKH</sequence>
<dbReference type="PROSITE" id="PS00284">
    <property type="entry name" value="SERPIN"/>
    <property type="match status" value="1"/>
</dbReference>
<dbReference type="InterPro" id="IPR023795">
    <property type="entry name" value="Serpin_CS"/>
</dbReference>
<gene>
    <name evidence="6" type="ORF">CHILSU_LOCUS5563</name>
</gene>
<dbReference type="CDD" id="cd19578">
    <property type="entry name" value="serpinK_insect_SRPN2-like"/>
    <property type="match status" value="1"/>
</dbReference>
<keyword evidence="2" id="KW-0722">Serine protease inhibitor</keyword>
<dbReference type="Pfam" id="PF00079">
    <property type="entry name" value="Serpin"/>
    <property type="match status" value="1"/>
</dbReference>